<dbReference type="PANTHER" id="PTHR37809:SF1">
    <property type="entry name" value="RIBOSOMAL PROTEIN S12 METHYLTHIOTRANSFERASE ACCESSORY FACTOR YCAO"/>
    <property type="match status" value="1"/>
</dbReference>
<dbReference type="InterPro" id="IPR003776">
    <property type="entry name" value="YcaO-like_dom"/>
</dbReference>
<evidence type="ECO:0000313" key="3">
    <source>
        <dbReference type="Proteomes" id="UP000028181"/>
    </source>
</evidence>
<evidence type="ECO:0000313" key="2">
    <source>
        <dbReference type="EMBL" id="CDN48564.1"/>
    </source>
</evidence>
<dbReference type="PATRIC" id="fig|1028800.3.peg.2425"/>
<accession>A0A068SRR4</accession>
<reference evidence="3" key="1">
    <citation type="journal article" date="2014" name="BMC Genomics">
        <title>Genome sequencing of two Neorhizobium galegae strains reveals a noeT gene responsible for the unusual acetylation of the nodulation factors.</title>
        <authorList>
            <person name="Osterman J."/>
            <person name="Marsh J."/>
            <person name="Laine P.K."/>
            <person name="Zeng Z."/>
            <person name="Alatalo E."/>
            <person name="Sullivan J.T."/>
            <person name="Young J.P."/>
            <person name="Thomas-Oates J."/>
            <person name="Paulin L."/>
            <person name="Lindstrom K."/>
        </authorList>
    </citation>
    <scope>NUCLEOTIDE SEQUENCE [LARGE SCALE GENOMIC DNA]</scope>
    <source>
        <strain evidence="3">HAMBI 540</strain>
    </source>
</reference>
<keyword evidence="3" id="KW-1185">Reference proteome</keyword>
<name>A0A068SRR4_NEOGA</name>
<dbReference type="AlphaFoldDB" id="A0A068SRR4"/>
<dbReference type="Pfam" id="PF02624">
    <property type="entry name" value="YcaO"/>
    <property type="match status" value="1"/>
</dbReference>
<dbReference type="HOGENOM" id="CLU_056369_0_0_5"/>
<dbReference type="KEGG" id="ngg:RG540_CH23960"/>
<dbReference type="Gene3D" id="3.30.160.660">
    <property type="match status" value="1"/>
</dbReference>
<protein>
    <submittedName>
        <fullName evidence="2">Methanogenesis marker protein 1</fullName>
    </submittedName>
</protein>
<proteinExistence type="predicted"/>
<dbReference type="eggNOG" id="COG1944">
    <property type="taxonomic scope" value="Bacteria"/>
</dbReference>
<dbReference type="PANTHER" id="PTHR37809">
    <property type="entry name" value="RIBOSOMAL PROTEIN S12 METHYLTHIOTRANSFERASE ACCESSORY FACTOR YCAO"/>
    <property type="match status" value="1"/>
</dbReference>
<organism evidence="2 3">
    <name type="scientific">Neorhizobium galegae bv. orientalis str. HAMBI 540</name>
    <dbReference type="NCBI Taxonomy" id="1028800"/>
    <lineage>
        <taxon>Bacteria</taxon>
        <taxon>Pseudomonadati</taxon>
        <taxon>Pseudomonadota</taxon>
        <taxon>Alphaproteobacteria</taxon>
        <taxon>Hyphomicrobiales</taxon>
        <taxon>Rhizobiaceae</taxon>
        <taxon>Rhizobium/Agrobacterium group</taxon>
        <taxon>Neorhizobium</taxon>
    </lineage>
</organism>
<gene>
    <name evidence="2" type="ORF">RG540_CH23960</name>
</gene>
<dbReference type="EMBL" id="HG938353">
    <property type="protein sequence ID" value="CDN48564.1"/>
    <property type="molecule type" value="Genomic_DNA"/>
</dbReference>
<dbReference type="NCBIfam" id="TIGR00702">
    <property type="entry name" value="YcaO-type kinase domain"/>
    <property type="match status" value="1"/>
</dbReference>
<dbReference type="Proteomes" id="UP000028181">
    <property type="component" value="Chromosome I"/>
</dbReference>
<dbReference type="PROSITE" id="PS51664">
    <property type="entry name" value="YCAO"/>
    <property type="match status" value="1"/>
</dbReference>
<evidence type="ECO:0000259" key="1">
    <source>
        <dbReference type="PROSITE" id="PS51664"/>
    </source>
</evidence>
<feature type="domain" description="YcaO" evidence="1">
    <location>
        <begin position="82"/>
        <end position="423"/>
    </location>
</feature>
<sequence length="423" mass="46060">MQIQSSTQTIQTFATSLTQREQGFSTYHDRRVSPAETFDAISPFFRDLGITRVGFLTGLDRVGIPVAFATRPNSYTLSVFQGKGVDADAARTSAAMEALETRVAEVEPASLTWATVNDVAGSQAGVIDLHSTARCVPSEIGDRQIPWVPGLDILSGNQVMVPWWLAGMDHRGERPAGFEQSSDGLASGNTRAEALLHGLCELVERDAWTLVQLKSEQELNACLVDPTTVEDALIDLLVGRLRDAGMQLLLLDMTTDLQVPAFLAVLIPDSTSKRSDPRWSQICGGCGCHPDPVRAMLRAITEAAQSRLTAIAGSRDDFSPRIYQHIRADNALSRLVALSSLDRRPVEYRELDATRHSINGTIDHIVGRLRLAGIRQVVAVPMQDAGLPVSVVRVIVPGLEVELSGQYLQLGIRAANAIRRSRH</sequence>